<protein>
    <submittedName>
        <fullName evidence="3">Uncharacterized protein</fullName>
    </submittedName>
</protein>
<evidence type="ECO:0000256" key="2">
    <source>
        <dbReference type="SAM" id="SignalP"/>
    </source>
</evidence>
<keyword evidence="4" id="KW-1185">Reference proteome</keyword>
<dbReference type="EMBL" id="JAVDBT010000007">
    <property type="protein sequence ID" value="MDQ2066539.1"/>
    <property type="molecule type" value="Genomic_DNA"/>
</dbReference>
<feature type="chain" id="PRO_5045881636" evidence="2">
    <location>
        <begin position="25"/>
        <end position="264"/>
    </location>
</feature>
<keyword evidence="2" id="KW-0732">Signal</keyword>
<feature type="region of interest" description="Disordered" evidence="1">
    <location>
        <begin position="54"/>
        <end position="82"/>
    </location>
</feature>
<feature type="region of interest" description="Disordered" evidence="1">
    <location>
        <begin position="185"/>
        <end position="204"/>
    </location>
</feature>
<sequence>MKSLCLKLVAVLFGLSFLPSGALAGPLPILHPQFEVTPLRDGASGLVWQSNCRNGGRDDNYRPPSDSGDDEDTGGEGGGGDDEGFALLDQGARVILAGFSGDCEDFGPNTLGLRDDTTAKIVQVLAEANVTCGRGVAGVYRIDCLSTYYKRIARQLPNTGDYAPIKAALNKAANDLDRIVQQNLDTSAPRVSPSQGGKPDAKRVKPLRAVRSDRLEVATQQAEAVVKEAELLILRSGGDPERRTPHYTAVAAAVEDNLLILRSA</sequence>
<comment type="caution">
    <text evidence="3">The sequence shown here is derived from an EMBL/GenBank/DDBJ whole genome shotgun (WGS) entry which is preliminary data.</text>
</comment>
<feature type="signal peptide" evidence="2">
    <location>
        <begin position="1"/>
        <end position="24"/>
    </location>
</feature>
<proteinExistence type="predicted"/>
<dbReference type="Proteomes" id="UP001239680">
    <property type="component" value="Unassembled WGS sequence"/>
</dbReference>
<feature type="compositionally biased region" description="Acidic residues" evidence="1">
    <location>
        <begin position="67"/>
        <end position="82"/>
    </location>
</feature>
<organism evidence="3 4">
    <name type="scientific">Pseudogemmobacter lacusdianii</name>
    <dbReference type="NCBI Taxonomy" id="3069608"/>
    <lineage>
        <taxon>Bacteria</taxon>
        <taxon>Pseudomonadati</taxon>
        <taxon>Pseudomonadota</taxon>
        <taxon>Alphaproteobacteria</taxon>
        <taxon>Rhodobacterales</taxon>
        <taxon>Paracoccaceae</taxon>
        <taxon>Pseudogemmobacter</taxon>
    </lineage>
</organism>
<reference evidence="3 4" key="1">
    <citation type="submission" date="2023-08" db="EMBL/GenBank/DDBJ databases">
        <title>Characterization of two Paracoccaceae strains isolated from Phycosphere and proposal of Xinfangfangia lacusdiani sp. nov.</title>
        <authorList>
            <person name="Deng Y."/>
            <person name="Zhang Y.Q."/>
        </authorList>
    </citation>
    <scope>NUCLEOTIDE SEQUENCE [LARGE SCALE GENOMIC DNA]</scope>
    <source>
        <strain evidence="3 4">CPCC 101601</strain>
    </source>
</reference>
<accession>A0ABU0VXU9</accession>
<dbReference type="RefSeq" id="WP_306680236.1">
    <property type="nucleotide sequence ID" value="NZ_JAVDBT010000007.1"/>
</dbReference>
<gene>
    <name evidence="3" type="ORF">Q9295_09145</name>
</gene>
<evidence type="ECO:0000313" key="3">
    <source>
        <dbReference type="EMBL" id="MDQ2066539.1"/>
    </source>
</evidence>
<evidence type="ECO:0000256" key="1">
    <source>
        <dbReference type="SAM" id="MobiDB-lite"/>
    </source>
</evidence>
<name>A0ABU0VXU9_9RHOB</name>
<evidence type="ECO:0000313" key="4">
    <source>
        <dbReference type="Proteomes" id="UP001239680"/>
    </source>
</evidence>